<dbReference type="GO" id="GO:0000166">
    <property type="term" value="F:nucleotide binding"/>
    <property type="evidence" value="ECO:0007669"/>
    <property type="project" value="InterPro"/>
</dbReference>
<organism evidence="3 4">
    <name type="scientific">Schaedlerella arabinosiphila</name>
    <dbReference type="NCBI Taxonomy" id="2044587"/>
    <lineage>
        <taxon>Bacteria</taxon>
        <taxon>Bacillati</taxon>
        <taxon>Bacillota</taxon>
        <taxon>Clostridia</taxon>
        <taxon>Lachnospirales</taxon>
        <taxon>Lachnospiraceae</taxon>
        <taxon>Schaedlerella</taxon>
    </lineage>
</organism>
<dbReference type="Gene3D" id="3.40.50.720">
    <property type="entry name" value="NAD(P)-binding Rossmann-like Domain"/>
    <property type="match status" value="1"/>
</dbReference>
<sequence>MRKFRTVIIGMGRMGKTRYVAMKKHGHFEITGLCDNDISQLGEYDINKYEDWKCSIDQERPEIVVVCTVNAVIPQVVCYALEKGCHVFAEKPPGKTLEDALTMKKAFLKHKNQILKFGFNHRYHYSVIEAKSLIDSGFLGKVVNIRGVYGKAGNLQKSEWRNDIEIAGGGILLDQGIHMLDLLRYFVGDFKFVKGFTEKLVWKEAAGEDTAFITLKTDSGKVATLHSSAIQWKHKFDMDITCTNGYIALNGLLTSTKSYGEERITYYRKDLEQKSGKLGNPTEYTMCFDEDSSWDFEIEEFYKAIKGEKPIMNGTIEDAVAVMELIDKVYGNKL</sequence>
<dbReference type="SUPFAM" id="SSF51735">
    <property type="entry name" value="NAD(P)-binding Rossmann-fold domains"/>
    <property type="match status" value="1"/>
</dbReference>
<keyword evidence="4" id="KW-1185">Reference proteome</keyword>
<dbReference type="PANTHER" id="PTHR43249">
    <property type="entry name" value="UDP-N-ACETYL-2-AMINO-2-DEOXY-D-GLUCURONATE OXIDASE"/>
    <property type="match status" value="1"/>
</dbReference>
<dbReference type="AlphaFoldDB" id="A0A3R8L2N3"/>
<reference evidence="3" key="1">
    <citation type="submission" date="2018-10" db="EMBL/GenBank/DDBJ databases">
        <title>Schaedlerella arabinophila gen. nov. sp. nov., isolated from the mouse intestinal tract and comparative analysis with the genome of the closely related altered Schaedler flora strain ASF502.</title>
        <authorList>
            <person name="Miyake S."/>
            <person name="Soh M."/>
            <person name="Seedorf H."/>
        </authorList>
    </citation>
    <scope>NUCLEOTIDE SEQUENCE [LARGE SCALE GENOMIC DNA]</scope>
    <source>
        <strain evidence="3">DSM 106076</strain>
    </source>
</reference>
<dbReference type="Proteomes" id="UP000274920">
    <property type="component" value="Unassembled WGS sequence"/>
</dbReference>
<dbReference type="Gene3D" id="3.30.360.10">
    <property type="entry name" value="Dihydrodipicolinate Reductase, domain 2"/>
    <property type="match status" value="1"/>
</dbReference>
<dbReference type="InterPro" id="IPR000683">
    <property type="entry name" value="Gfo/Idh/MocA-like_OxRdtase_N"/>
</dbReference>
<dbReference type="Pfam" id="PF01408">
    <property type="entry name" value="GFO_IDH_MocA"/>
    <property type="match status" value="1"/>
</dbReference>
<gene>
    <name evidence="3" type="ORF">EBB54_22005</name>
</gene>
<protein>
    <submittedName>
        <fullName evidence="3">Gfo/Idh/MocA family oxidoreductase</fullName>
    </submittedName>
</protein>
<dbReference type="Pfam" id="PF22725">
    <property type="entry name" value="GFO_IDH_MocA_C3"/>
    <property type="match status" value="1"/>
</dbReference>
<dbReference type="EMBL" id="RHJS01000002">
    <property type="protein sequence ID" value="RRK33733.1"/>
    <property type="molecule type" value="Genomic_DNA"/>
</dbReference>
<evidence type="ECO:0000313" key="3">
    <source>
        <dbReference type="EMBL" id="RRK33733.1"/>
    </source>
</evidence>
<dbReference type="RefSeq" id="WP_125128947.1">
    <property type="nucleotide sequence ID" value="NZ_RHJS01000002.1"/>
</dbReference>
<dbReference type="PANTHER" id="PTHR43249:SF1">
    <property type="entry name" value="D-GLUCOSIDE 3-DEHYDROGENASE"/>
    <property type="match status" value="1"/>
</dbReference>
<dbReference type="InterPro" id="IPR036291">
    <property type="entry name" value="NAD(P)-bd_dom_sf"/>
</dbReference>
<dbReference type="InterPro" id="IPR052515">
    <property type="entry name" value="Gfo/Idh/MocA_Oxidoreductase"/>
</dbReference>
<dbReference type="InterPro" id="IPR055170">
    <property type="entry name" value="GFO_IDH_MocA-like_dom"/>
</dbReference>
<feature type="domain" description="Gfo/Idh/MocA-like oxidoreductase N-terminal" evidence="1">
    <location>
        <begin position="4"/>
        <end position="114"/>
    </location>
</feature>
<evidence type="ECO:0000259" key="2">
    <source>
        <dbReference type="Pfam" id="PF22725"/>
    </source>
</evidence>
<comment type="caution">
    <text evidence="3">The sequence shown here is derived from an EMBL/GenBank/DDBJ whole genome shotgun (WGS) entry which is preliminary data.</text>
</comment>
<name>A0A3R8L2N3_9FIRM</name>
<evidence type="ECO:0000313" key="4">
    <source>
        <dbReference type="Proteomes" id="UP000274920"/>
    </source>
</evidence>
<dbReference type="SUPFAM" id="SSF55347">
    <property type="entry name" value="Glyceraldehyde-3-phosphate dehydrogenase-like, C-terminal domain"/>
    <property type="match status" value="1"/>
</dbReference>
<proteinExistence type="predicted"/>
<feature type="domain" description="GFO/IDH/MocA-like oxidoreductase" evidence="2">
    <location>
        <begin position="129"/>
        <end position="247"/>
    </location>
</feature>
<accession>A0A3R8L2N3</accession>
<evidence type="ECO:0000259" key="1">
    <source>
        <dbReference type="Pfam" id="PF01408"/>
    </source>
</evidence>